<organism evidence="3 4">
    <name type="scientific">Paraburkholderia bryophila</name>
    <dbReference type="NCBI Taxonomy" id="420952"/>
    <lineage>
        <taxon>Bacteria</taxon>
        <taxon>Pseudomonadati</taxon>
        <taxon>Pseudomonadota</taxon>
        <taxon>Betaproteobacteria</taxon>
        <taxon>Burkholderiales</taxon>
        <taxon>Burkholderiaceae</taxon>
        <taxon>Paraburkholderia</taxon>
    </lineage>
</organism>
<comment type="similarity">
    <text evidence="1">Belongs to the universal stress protein A family.</text>
</comment>
<dbReference type="PANTHER" id="PTHR46268:SF15">
    <property type="entry name" value="UNIVERSAL STRESS PROTEIN HP_0031"/>
    <property type="match status" value="1"/>
</dbReference>
<dbReference type="Gene3D" id="3.40.50.12370">
    <property type="match status" value="1"/>
</dbReference>
<sequence>MSYRTLVVHLDTSLRAHPRLELAIALARQFGAHLTGVFALYTPNPRSLDVMSGTSGYFEAHMQLRAERRGALERLFHAELKRAQVPGEWVATDQAATFAVPRLGRCADLIIAGQDDPEDPEAYVGDNFAANLVLSAGRPVLLVPYAGSVEPAGTHVMVAWDGSREAARAVHDALPFIRAATRITVVAVNAAHRDTTTRIPAADIAMAIARHGVHVETRDITVDPEASIGDTLLSEAAGLGADLLVMGGYGHTRWLELVLGGATRTVMQSMTLPVLLSH</sequence>
<gene>
    <name evidence="3" type="ORF">BX591_13151</name>
</gene>
<feature type="domain" description="UspA" evidence="2">
    <location>
        <begin position="155"/>
        <end position="276"/>
    </location>
</feature>
<dbReference type="AlphaFoldDB" id="A0A329BIJ9"/>
<dbReference type="PRINTS" id="PR01438">
    <property type="entry name" value="UNVRSLSTRESS"/>
</dbReference>
<proteinExistence type="inferred from homology"/>
<dbReference type="SUPFAM" id="SSF52402">
    <property type="entry name" value="Adenine nucleotide alpha hydrolases-like"/>
    <property type="match status" value="2"/>
</dbReference>
<comment type="caution">
    <text evidence="3">The sequence shown here is derived from an EMBL/GenBank/DDBJ whole genome shotgun (WGS) entry which is preliminary data.</text>
</comment>
<dbReference type="EMBL" id="QLTK01000031">
    <property type="protein sequence ID" value="RAS21091.1"/>
    <property type="molecule type" value="Genomic_DNA"/>
</dbReference>
<evidence type="ECO:0000256" key="1">
    <source>
        <dbReference type="ARBA" id="ARBA00008791"/>
    </source>
</evidence>
<dbReference type="InterPro" id="IPR006016">
    <property type="entry name" value="UspA"/>
</dbReference>
<accession>A0A329BIJ9</accession>
<dbReference type="CDD" id="cd00293">
    <property type="entry name" value="USP-like"/>
    <property type="match status" value="1"/>
</dbReference>
<dbReference type="InterPro" id="IPR006015">
    <property type="entry name" value="Universal_stress_UspA"/>
</dbReference>
<evidence type="ECO:0000259" key="2">
    <source>
        <dbReference type="Pfam" id="PF00582"/>
    </source>
</evidence>
<name>A0A329BIJ9_9BURK</name>
<dbReference type="Proteomes" id="UP000248918">
    <property type="component" value="Unassembled WGS sequence"/>
</dbReference>
<dbReference type="PANTHER" id="PTHR46268">
    <property type="entry name" value="STRESS RESPONSE PROTEIN NHAX"/>
    <property type="match status" value="1"/>
</dbReference>
<dbReference type="RefSeq" id="WP_111934959.1">
    <property type="nucleotide sequence ID" value="NZ_CADFFP010000032.1"/>
</dbReference>
<dbReference type="OrthoDB" id="9804721at2"/>
<dbReference type="Pfam" id="PF00582">
    <property type="entry name" value="Usp"/>
    <property type="match status" value="1"/>
</dbReference>
<protein>
    <submittedName>
        <fullName evidence="3">Universal stress protein family protein</fullName>
    </submittedName>
</protein>
<reference evidence="3 4" key="1">
    <citation type="submission" date="2018-06" db="EMBL/GenBank/DDBJ databases">
        <title>Genomic Encyclopedia of Type Strains, Phase III (KMG-III): the genomes of soil and plant-associated and newly described type strains.</title>
        <authorList>
            <person name="Whitman W."/>
        </authorList>
    </citation>
    <scope>NUCLEOTIDE SEQUENCE [LARGE SCALE GENOMIC DNA]</scope>
    <source>
        <strain evidence="3 4">LMG 23644</strain>
    </source>
</reference>
<evidence type="ECO:0000313" key="4">
    <source>
        <dbReference type="Proteomes" id="UP000248918"/>
    </source>
</evidence>
<evidence type="ECO:0000313" key="3">
    <source>
        <dbReference type="EMBL" id="RAS21091.1"/>
    </source>
</evidence>